<proteinExistence type="predicted"/>
<protein>
    <submittedName>
        <fullName evidence="2">Twin-arginine translocation pathway signal protein</fullName>
    </submittedName>
</protein>
<feature type="chain" id="PRO_5022981828" evidence="1">
    <location>
        <begin position="17"/>
        <end position="194"/>
    </location>
</feature>
<evidence type="ECO:0000256" key="1">
    <source>
        <dbReference type="SAM" id="SignalP"/>
    </source>
</evidence>
<evidence type="ECO:0000313" key="3">
    <source>
        <dbReference type="Proteomes" id="UP000325273"/>
    </source>
</evidence>
<dbReference type="Proteomes" id="UP000325273">
    <property type="component" value="Unassembled WGS sequence"/>
</dbReference>
<dbReference type="AlphaFoldDB" id="A0A5B0G4H3"/>
<dbReference type="EMBL" id="VTUZ01000085">
    <property type="protein sequence ID" value="KAA0997481.1"/>
    <property type="molecule type" value="Genomic_DNA"/>
</dbReference>
<comment type="caution">
    <text evidence="2">The sequence shown here is derived from an EMBL/GenBank/DDBJ whole genome shotgun (WGS) entry which is preliminary data.</text>
</comment>
<gene>
    <name evidence="2" type="ORF">FVF58_49185</name>
</gene>
<organism evidence="2 3">
    <name type="scientific">Paraburkholderia panacisoli</name>
    <dbReference type="NCBI Taxonomy" id="2603818"/>
    <lineage>
        <taxon>Bacteria</taxon>
        <taxon>Pseudomonadati</taxon>
        <taxon>Pseudomonadota</taxon>
        <taxon>Betaproteobacteria</taxon>
        <taxon>Burkholderiales</taxon>
        <taxon>Burkholderiaceae</taxon>
        <taxon>Paraburkholderia</taxon>
    </lineage>
</organism>
<feature type="signal peptide" evidence="1">
    <location>
        <begin position="1"/>
        <end position="16"/>
    </location>
</feature>
<evidence type="ECO:0000313" key="2">
    <source>
        <dbReference type="EMBL" id="KAA0997481.1"/>
    </source>
</evidence>
<dbReference type="PROSITE" id="PS51257">
    <property type="entry name" value="PROKAR_LIPOPROTEIN"/>
    <property type="match status" value="1"/>
</dbReference>
<accession>A0A5B0G4H3</accession>
<name>A0A5B0G4H3_9BURK</name>
<keyword evidence="1" id="KW-0732">Signal</keyword>
<reference evidence="2 3" key="1">
    <citation type="submission" date="2019-08" db="EMBL/GenBank/DDBJ databases">
        <title>Paraburkholderia sp. DCY113.</title>
        <authorList>
            <person name="Kang J."/>
        </authorList>
    </citation>
    <scope>NUCLEOTIDE SEQUENCE [LARGE SCALE GENOMIC DNA]</scope>
    <source>
        <strain evidence="2 3">DCY113</strain>
    </source>
</reference>
<keyword evidence="3" id="KW-1185">Reference proteome</keyword>
<sequence>MFKFLRFVAMVPIVLAAVACSNMGTSSSSTSSTASSGRPELEQKARDAYKALIATTPKADELRNKATAVLVFPGVVKAGLLIGGQEGDGVLFDPNGKVLGYYNLTAVSYGLQAGAQSFSQAMFLMTPAALNYLNSSSDGWSVGVGPSVVVMDEGTARTMTTTTLQSDVYAFIFGQSGLMAGMGVQGQKITQLSH</sequence>